<dbReference type="OrthoDB" id="5446117at2"/>
<dbReference type="KEGG" id="dgg:DGI_2772"/>
<dbReference type="STRING" id="1121448.DGI_2772"/>
<dbReference type="CDD" id="cd15482">
    <property type="entry name" value="Sialidase_non-viral"/>
    <property type="match status" value="1"/>
</dbReference>
<accession>T2GEZ8</accession>
<keyword evidence="6" id="KW-1185">Reference proteome</keyword>
<feature type="chain" id="PRO_5004599816" description="LamG-like jellyroll fold domain-containing protein" evidence="3">
    <location>
        <begin position="31"/>
        <end position="736"/>
    </location>
</feature>
<dbReference type="AlphaFoldDB" id="T2GEZ8"/>
<dbReference type="InterPro" id="IPR006558">
    <property type="entry name" value="LamG-like"/>
</dbReference>
<dbReference type="SMART" id="SM00560">
    <property type="entry name" value="LamGL"/>
    <property type="match status" value="1"/>
</dbReference>
<feature type="domain" description="LamG-like jellyroll fold" evidence="4">
    <location>
        <begin position="526"/>
        <end position="673"/>
    </location>
</feature>
<dbReference type="InterPro" id="IPR013320">
    <property type="entry name" value="ConA-like_dom_sf"/>
</dbReference>
<dbReference type="EMBL" id="CP006585">
    <property type="protein sequence ID" value="AGW14502.1"/>
    <property type="molecule type" value="Genomic_DNA"/>
</dbReference>
<feature type="signal peptide" evidence="3">
    <location>
        <begin position="1"/>
        <end position="30"/>
    </location>
</feature>
<evidence type="ECO:0000256" key="3">
    <source>
        <dbReference type="SAM" id="SignalP"/>
    </source>
</evidence>
<gene>
    <name evidence="5" type="ORF">DGI_2772</name>
</gene>
<dbReference type="InterPro" id="IPR036278">
    <property type="entry name" value="Sialidase_sf"/>
</dbReference>
<evidence type="ECO:0000259" key="4">
    <source>
        <dbReference type="SMART" id="SM00560"/>
    </source>
</evidence>
<reference evidence="5 6" key="1">
    <citation type="journal article" date="2013" name="J. Bacteriol.">
        <title>Roles of HynAB and Ech, the only two hydrogenases found in the model sulfate reducer Desulfovibrio gigas.</title>
        <authorList>
            <person name="Morais-Silva F.O."/>
            <person name="Santos C.I."/>
            <person name="Rodrigues R."/>
            <person name="Pereira I.A."/>
            <person name="Rodrigues-Pousada C."/>
        </authorList>
    </citation>
    <scope>NUCLEOTIDE SEQUENCE [LARGE SCALE GENOMIC DNA]</scope>
    <source>
        <strain evidence="6">ATCC 19364 / DSM 1382 / NCIMB 9332 / VKM B-1759</strain>
    </source>
</reference>
<organism evidence="5 6">
    <name type="scientific">Megalodesulfovibrio gigas (strain ATCC 19364 / DSM 1382 / NCIMB 9332 / VKM B-1759)</name>
    <name type="common">Desulfovibrio gigas</name>
    <dbReference type="NCBI Taxonomy" id="1121448"/>
    <lineage>
        <taxon>Bacteria</taxon>
        <taxon>Pseudomonadati</taxon>
        <taxon>Thermodesulfobacteriota</taxon>
        <taxon>Desulfovibrionia</taxon>
        <taxon>Desulfovibrionales</taxon>
        <taxon>Desulfovibrionaceae</taxon>
        <taxon>Megalodesulfovibrio</taxon>
    </lineage>
</organism>
<keyword evidence="2" id="KW-1015">Disulfide bond</keyword>
<dbReference type="PATRIC" id="fig|1121448.10.peg.2736"/>
<dbReference type="Pfam" id="PF13385">
    <property type="entry name" value="Laminin_G_3"/>
    <property type="match status" value="1"/>
</dbReference>
<dbReference type="SUPFAM" id="SSF49899">
    <property type="entry name" value="Concanavalin A-like lectins/glucanases"/>
    <property type="match status" value="1"/>
</dbReference>
<dbReference type="RefSeq" id="WP_021761528.1">
    <property type="nucleotide sequence ID" value="NC_022444.1"/>
</dbReference>
<proteinExistence type="predicted"/>
<dbReference type="SUPFAM" id="SSF50939">
    <property type="entry name" value="Sialidases"/>
    <property type="match status" value="1"/>
</dbReference>
<protein>
    <recommendedName>
        <fullName evidence="4">LamG-like jellyroll fold domain-containing protein</fullName>
    </recommendedName>
</protein>
<reference evidence="6" key="2">
    <citation type="submission" date="2013-07" db="EMBL/GenBank/DDBJ databases">
        <authorList>
            <person name="Morais-Silva F.O."/>
            <person name="Rezende A.M."/>
            <person name="Pimentel C."/>
            <person name="Resende D.M."/>
            <person name="Santos C.I."/>
            <person name="Clemente C."/>
            <person name="de Oliveira L.M."/>
            <person name="da Silva S.M."/>
            <person name="Costa D.A."/>
            <person name="Varela-Raposo A."/>
            <person name="Horacio E.C.A."/>
            <person name="Matos M."/>
            <person name="Flores O."/>
            <person name="Ruiz J.C."/>
            <person name="Rodrigues-Pousada C."/>
        </authorList>
    </citation>
    <scope>NUCLEOTIDE SEQUENCE [LARGE SCALE GENOMIC DNA]</scope>
    <source>
        <strain evidence="6">ATCC 19364 / DSM 1382 / NCIMB 9332 / VKM B-1759</strain>
    </source>
</reference>
<dbReference type="Gene3D" id="2.60.120.200">
    <property type="match status" value="1"/>
</dbReference>
<sequence>MRRSIIPFGMHLVRCIAMLGVLLCCTTAEARNPDVSSWMVNLSSGSSSTDTNNRNGAPEIAVVGDTVHAVWVTYQSDPYIGQIWYRRSLDGGATWQARIKIVEAPANELDITEYVKRLHVVGTSVHIAYIGHSSGGTWAGTVYYRRSTDNGASFGSAQSLFSATYLSLSHSYINGNGSKVTIAFRLSSSSGYKRDSGEVLRSTDNGATFTQTQCFLYDHNDPAYAGAAVYDLQHVGDNVYVMYGTSNGRGCSYEGESKMYLASSTNNGATFASQLLSIPQSNGCYKAYGGQDGHYASKIAALNNTVSATWAGTNTNSERCVFLRKSTNNGASFLDPLTLYNQTGNSTIQAGQETIRGKGNYLYAMWNTSDAKSMFRTSSNQGTSFGATTEATAGGWWPIVAVDGNSSDGSKAQLFWQGTLRTASNGGANLSGTSLLFPFWRTGWVQRAQIASTTDEALHYVMSAKFYSSSLCGGNCNEDIFYRRHALTPPNPTGRTCLRLRSETVSFESRYDNMHVPDSADVNMPGAFSIGLWVKPAAGGADTGYTNQYRPVVSKPQGIGYSYALGTILSLANPQGQDHTITAEITTAAGTFVVNPGGSNQGYVPTDQWSHLAMTYNPTGGANNFRLYLNGNQIAATTATGTVIADGNPMQAGRYGNWDIDDLHLWNKALTREELLADMRTAACTGTGLQACYNFNNTTKDITGRGNHGILMFQERYVAETRIGTHVPPLMYLLLQ</sequence>
<evidence type="ECO:0000256" key="2">
    <source>
        <dbReference type="ARBA" id="ARBA00023157"/>
    </source>
</evidence>
<keyword evidence="1 3" id="KW-0732">Signal</keyword>
<dbReference type="Gene3D" id="2.120.10.10">
    <property type="match status" value="1"/>
</dbReference>
<name>T2GEZ8_MEGG1</name>
<evidence type="ECO:0000313" key="6">
    <source>
        <dbReference type="Proteomes" id="UP000016587"/>
    </source>
</evidence>
<dbReference type="HOGENOM" id="CLU_376737_0_0_7"/>
<evidence type="ECO:0000256" key="1">
    <source>
        <dbReference type="ARBA" id="ARBA00022729"/>
    </source>
</evidence>
<evidence type="ECO:0000313" key="5">
    <source>
        <dbReference type="EMBL" id="AGW14502.1"/>
    </source>
</evidence>
<dbReference type="Proteomes" id="UP000016587">
    <property type="component" value="Chromosome"/>
</dbReference>